<feature type="region of interest" description="Disordered" evidence="8">
    <location>
        <begin position="152"/>
        <end position="177"/>
    </location>
</feature>
<dbReference type="InParanoid" id="A0A6L2Q3K3"/>
<feature type="domain" description="SEP" evidence="10">
    <location>
        <begin position="180"/>
        <end position="245"/>
    </location>
</feature>
<dbReference type="GO" id="GO:0061025">
    <property type="term" value="P:membrane fusion"/>
    <property type="evidence" value="ECO:0007669"/>
    <property type="project" value="TreeGrafter"/>
</dbReference>
<evidence type="ECO:0000256" key="3">
    <source>
        <dbReference type="ARBA" id="ARBA00004555"/>
    </source>
</evidence>
<dbReference type="GO" id="GO:0005794">
    <property type="term" value="C:Golgi apparatus"/>
    <property type="evidence" value="ECO:0007669"/>
    <property type="project" value="UniProtKB-SubCell"/>
</dbReference>
<comment type="subcellular location">
    <subcellularLocation>
        <location evidence="2">Cytoplasm</location>
        <location evidence="2">Cytoskeleton</location>
        <location evidence="2">Microtubule organizing center</location>
        <location evidence="2">Centrosome</location>
    </subcellularLocation>
    <subcellularLocation>
        <location evidence="3">Golgi apparatus</location>
    </subcellularLocation>
    <subcellularLocation>
        <location evidence="1">Nucleus</location>
    </subcellularLocation>
</comment>
<dbReference type="Gene3D" id="1.10.8.10">
    <property type="entry name" value="DNA helicase RuvA subunit, C-terminal domain"/>
    <property type="match status" value="1"/>
</dbReference>
<dbReference type="PANTHER" id="PTHR23333:SF20">
    <property type="entry name" value="NSFL1 COFACTOR P47"/>
    <property type="match status" value="1"/>
</dbReference>
<evidence type="ECO:0000256" key="2">
    <source>
        <dbReference type="ARBA" id="ARBA00004300"/>
    </source>
</evidence>
<dbReference type="PANTHER" id="PTHR23333">
    <property type="entry name" value="UBX DOMAIN CONTAINING PROTEIN"/>
    <property type="match status" value="1"/>
</dbReference>
<comment type="caution">
    <text evidence="11">The sequence shown here is derived from an EMBL/GenBank/DDBJ whole genome shotgun (WGS) entry which is preliminary data.</text>
</comment>
<evidence type="ECO:0000259" key="9">
    <source>
        <dbReference type="PROSITE" id="PS50033"/>
    </source>
</evidence>
<dbReference type="GO" id="GO:0000045">
    <property type="term" value="P:autophagosome assembly"/>
    <property type="evidence" value="ECO:0007669"/>
    <property type="project" value="TreeGrafter"/>
</dbReference>
<evidence type="ECO:0000313" key="11">
    <source>
        <dbReference type="EMBL" id="GFG39399.1"/>
    </source>
</evidence>
<dbReference type="SUPFAM" id="SSF54236">
    <property type="entry name" value="Ubiquitin-like"/>
    <property type="match status" value="1"/>
</dbReference>
<dbReference type="Pfam" id="PF08059">
    <property type="entry name" value="SEP"/>
    <property type="match status" value="1"/>
</dbReference>
<evidence type="ECO:0000256" key="5">
    <source>
        <dbReference type="ARBA" id="ARBA00023034"/>
    </source>
</evidence>
<protein>
    <submittedName>
        <fullName evidence="11">Uncharacterized protein</fullName>
    </submittedName>
</protein>
<evidence type="ECO:0000256" key="8">
    <source>
        <dbReference type="SAM" id="MobiDB-lite"/>
    </source>
</evidence>
<dbReference type="GO" id="GO:0007030">
    <property type="term" value="P:Golgi organization"/>
    <property type="evidence" value="ECO:0007669"/>
    <property type="project" value="TreeGrafter"/>
</dbReference>
<evidence type="ECO:0000256" key="7">
    <source>
        <dbReference type="ARBA" id="ARBA00023242"/>
    </source>
</evidence>
<dbReference type="Proteomes" id="UP000502823">
    <property type="component" value="Unassembled WGS sequence"/>
</dbReference>
<dbReference type="GO" id="GO:0005813">
    <property type="term" value="C:centrosome"/>
    <property type="evidence" value="ECO:0007669"/>
    <property type="project" value="UniProtKB-SubCell"/>
</dbReference>
<keyword evidence="5" id="KW-0333">Golgi apparatus</keyword>
<dbReference type="InterPro" id="IPR012989">
    <property type="entry name" value="SEP_domain"/>
</dbReference>
<gene>
    <name evidence="11" type="ORF">Cfor_08348</name>
</gene>
<dbReference type="PROSITE" id="PS51399">
    <property type="entry name" value="SEP"/>
    <property type="match status" value="1"/>
</dbReference>
<dbReference type="Pfam" id="PF00789">
    <property type="entry name" value="UBX"/>
    <property type="match status" value="1"/>
</dbReference>
<dbReference type="InterPro" id="IPR001012">
    <property type="entry name" value="UBX_dom"/>
</dbReference>
<organism evidence="11 12">
    <name type="scientific">Coptotermes formosanus</name>
    <name type="common">Formosan subterranean termite</name>
    <dbReference type="NCBI Taxonomy" id="36987"/>
    <lineage>
        <taxon>Eukaryota</taxon>
        <taxon>Metazoa</taxon>
        <taxon>Ecdysozoa</taxon>
        <taxon>Arthropoda</taxon>
        <taxon>Hexapoda</taxon>
        <taxon>Insecta</taxon>
        <taxon>Pterygota</taxon>
        <taxon>Neoptera</taxon>
        <taxon>Polyneoptera</taxon>
        <taxon>Dictyoptera</taxon>
        <taxon>Blattodea</taxon>
        <taxon>Blattoidea</taxon>
        <taxon>Termitoidae</taxon>
        <taxon>Rhinotermitidae</taxon>
        <taxon>Coptotermes</taxon>
    </lineage>
</organism>
<proteinExistence type="predicted"/>
<dbReference type="GO" id="GO:0005829">
    <property type="term" value="C:cytosol"/>
    <property type="evidence" value="ECO:0007669"/>
    <property type="project" value="TreeGrafter"/>
</dbReference>
<dbReference type="SUPFAM" id="SSF102848">
    <property type="entry name" value="NSFL1 (p97 ATPase) cofactor p47, SEP domain"/>
    <property type="match status" value="1"/>
</dbReference>
<dbReference type="InterPro" id="IPR036241">
    <property type="entry name" value="NSFL1C_SEP_dom_sf"/>
</dbReference>
<dbReference type="GO" id="GO:0043130">
    <property type="term" value="F:ubiquitin binding"/>
    <property type="evidence" value="ECO:0007669"/>
    <property type="project" value="TreeGrafter"/>
</dbReference>
<dbReference type="AlphaFoldDB" id="A0A6L2Q3K3"/>
<dbReference type="FunCoup" id="A0A6L2Q3K3">
    <property type="interactions" value="2080"/>
</dbReference>
<dbReference type="InterPro" id="IPR009060">
    <property type="entry name" value="UBA-like_sf"/>
</dbReference>
<dbReference type="FunFam" id="3.30.420.210:FF:000001">
    <property type="entry name" value="NSFL1 (P97) cofactor (P47)"/>
    <property type="match status" value="1"/>
</dbReference>
<accession>A0A6L2Q3K3</accession>
<keyword evidence="6" id="KW-0206">Cytoskeleton</keyword>
<dbReference type="Gene3D" id="3.10.20.90">
    <property type="entry name" value="Phosphatidylinositol 3-kinase Catalytic Subunit, Chain A, domain 1"/>
    <property type="match status" value="1"/>
</dbReference>
<dbReference type="Pfam" id="PF14555">
    <property type="entry name" value="UBA_4"/>
    <property type="match status" value="1"/>
</dbReference>
<evidence type="ECO:0000256" key="6">
    <source>
        <dbReference type="ARBA" id="ARBA00023212"/>
    </source>
</evidence>
<dbReference type="CDD" id="cd14348">
    <property type="entry name" value="UBA_p47"/>
    <property type="match status" value="1"/>
</dbReference>
<dbReference type="GO" id="GO:0043161">
    <property type="term" value="P:proteasome-mediated ubiquitin-dependent protein catabolic process"/>
    <property type="evidence" value="ECO:0007669"/>
    <property type="project" value="TreeGrafter"/>
</dbReference>
<reference evidence="12" key="1">
    <citation type="submission" date="2020-01" db="EMBL/GenBank/DDBJ databases">
        <title>Draft genome sequence of the Termite Coptotermes fromosanus.</title>
        <authorList>
            <person name="Itakura S."/>
            <person name="Yosikawa Y."/>
            <person name="Umezawa K."/>
        </authorList>
    </citation>
    <scope>NUCLEOTIDE SEQUENCE [LARGE SCALE GENOMIC DNA]</scope>
</reference>
<feature type="domain" description="UBX" evidence="9">
    <location>
        <begin position="295"/>
        <end position="330"/>
    </location>
</feature>
<dbReference type="InterPro" id="IPR029071">
    <property type="entry name" value="Ubiquitin-like_domsf"/>
</dbReference>
<dbReference type="GO" id="GO:0005634">
    <property type="term" value="C:nucleus"/>
    <property type="evidence" value="ECO:0007669"/>
    <property type="project" value="UniProtKB-SubCell"/>
</dbReference>
<keyword evidence="12" id="KW-1185">Reference proteome</keyword>
<name>A0A6L2Q3K3_COPFO</name>
<evidence type="ECO:0000256" key="4">
    <source>
        <dbReference type="ARBA" id="ARBA00022490"/>
    </source>
</evidence>
<feature type="region of interest" description="Disordered" evidence="8">
    <location>
        <begin position="44"/>
        <end position="82"/>
    </location>
</feature>
<dbReference type="SUPFAM" id="SSF46934">
    <property type="entry name" value="UBA-like"/>
    <property type="match status" value="1"/>
</dbReference>
<sequence>MADRDELLSQFTDVTGIDAERAKFYLESAAWQLEVALASFYENDAEDNSVEDEEADSQRVEELPVQPLAPHEKAQPKPKFGTVAGLNRNDGSSDEEEGQAFYAGGSEHSGQQVLGPGKKKKDIVAEMFRSVQEQGAEVVDPRNPRAAKYNSFSGTGYRLGQSSNDSEVIGPTSSSRRDSHTEVTLKLWKEGFSINDGAVREYADPANTEFLESVRRGEVPAELVREARGSEVHLNMEDHRHEEHVSLKPKVKAFSGKGHVLGSPSPATIGITMPLDEKDRTINEEQAKNSVSVDSSRPVTTVQIRLADGSRLVGQFNHSHTIADVRRFITVYPLLKSHVIRAVPSVGDRLTGECRNFKMPKLATAYNKIWQ</sequence>
<dbReference type="EMBL" id="BLKM01000900">
    <property type="protein sequence ID" value="GFG39399.1"/>
    <property type="molecule type" value="Genomic_DNA"/>
</dbReference>
<feature type="compositionally biased region" description="Acidic residues" evidence="8">
    <location>
        <begin position="44"/>
        <end position="55"/>
    </location>
</feature>
<evidence type="ECO:0000313" key="12">
    <source>
        <dbReference type="Proteomes" id="UP000502823"/>
    </source>
</evidence>
<evidence type="ECO:0000256" key="1">
    <source>
        <dbReference type="ARBA" id="ARBA00004123"/>
    </source>
</evidence>
<dbReference type="PROSITE" id="PS50033">
    <property type="entry name" value="UBX"/>
    <property type="match status" value="1"/>
</dbReference>
<dbReference type="Gene3D" id="3.30.420.210">
    <property type="entry name" value="SEP domain"/>
    <property type="match status" value="1"/>
</dbReference>
<dbReference type="FunFam" id="1.10.8.10:FF:000020">
    <property type="entry name" value="NSFL1 (p97) cofactor (p47)"/>
    <property type="match status" value="1"/>
</dbReference>
<evidence type="ECO:0000259" key="10">
    <source>
        <dbReference type="PROSITE" id="PS51399"/>
    </source>
</evidence>
<dbReference type="SMART" id="SM00553">
    <property type="entry name" value="SEP"/>
    <property type="match status" value="1"/>
</dbReference>
<dbReference type="OrthoDB" id="25887at2759"/>
<keyword evidence="7" id="KW-0539">Nucleus</keyword>
<dbReference type="GO" id="GO:0031468">
    <property type="term" value="P:nuclear membrane reassembly"/>
    <property type="evidence" value="ECO:0007669"/>
    <property type="project" value="TreeGrafter"/>
</dbReference>
<feature type="compositionally biased region" description="Polar residues" evidence="8">
    <location>
        <begin position="152"/>
        <end position="174"/>
    </location>
</feature>
<keyword evidence="4" id="KW-0963">Cytoplasm</keyword>